<gene>
    <name evidence="1" type="ORF">HPE63_04855</name>
</gene>
<dbReference type="Proteomes" id="UP000598350">
    <property type="component" value="Unassembled WGS sequence"/>
</dbReference>
<reference evidence="1 2" key="1">
    <citation type="submission" date="2020-05" db="EMBL/GenBank/DDBJ databases">
        <title>The draft genome sequence of Maribacter arenosus CAU 1321.</title>
        <authorList>
            <person name="Mu L."/>
        </authorList>
    </citation>
    <scope>NUCLEOTIDE SEQUENCE [LARGE SCALE GENOMIC DNA]</scope>
    <source>
        <strain evidence="1 2">CAU 1321</strain>
    </source>
</reference>
<organism evidence="1 2">
    <name type="scientific">Maribacter arenosus</name>
    <dbReference type="NCBI Taxonomy" id="1854708"/>
    <lineage>
        <taxon>Bacteria</taxon>
        <taxon>Pseudomonadati</taxon>
        <taxon>Bacteroidota</taxon>
        <taxon>Flavobacteriia</taxon>
        <taxon>Flavobacteriales</taxon>
        <taxon>Flavobacteriaceae</taxon>
        <taxon>Maribacter</taxon>
    </lineage>
</organism>
<proteinExistence type="predicted"/>
<dbReference type="PROSITE" id="PS51257">
    <property type="entry name" value="PROKAR_LIPOPROTEIN"/>
    <property type="match status" value="1"/>
</dbReference>
<comment type="caution">
    <text evidence="1">The sequence shown here is derived from an EMBL/GenBank/DDBJ whole genome shotgun (WGS) entry which is preliminary data.</text>
</comment>
<evidence type="ECO:0008006" key="3">
    <source>
        <dbReference type="Google" id="ProtNLM"/>
    </source>
</evidence>
<accession>A0ABR7VCV9</accession>
<evidence type="ECO:0000313" key="1">
    <source>
        <dbReference type="EMBL" id="MBD0849992.1"/>
    </source>
</evidence>
<sequence>MKRLLSVFVFLPMLSITLLSCMDKVRRKNTGNPKKVENATICQKEYTYEPGRDCKLTWSDGFEANCIVKNNWNFQLVEAGHFDDEWQRYTNHGK</sequence>
<protein>
    <recommendedName>
        <fullName evidence="3">DUF333 domain-containing protein</fullName>
    </recommendedName>
</protein>
<dbReference type="RefSeq" id="WP_188313087.1">
    <property type="nucleotide sequence ID" value="NZ_JABTCG010000001.1"/>
</dbReference>
<name>A0ABR7VCV9_9FLAO</name>
<dbReference type="EMBL" id="JABTCG010000001">
    <property type="protein sequence ID" value="MBD0849992.1"/>
    <property type="molecule type" value="Genomic_DNA"/>
</dbReference>
<keyword evidence="2" id="KW-1185">Reference proteome</keyword>
<evidence type="ECO:0000313" key="2">
    <source>
        <dbReference type="Proteomes" id="UP000598350"/>
    </source>
</evidence>